<dbReference type="Proteomes" id="UP001345219">
    <property type="component" value="Chromosome 23"/>
</dbReference>
<name>A0AAN7K7L2_9MYRT</name>
<dbReference type="InterPro" id="IPR023213">
    <property type="entry name" value="CAT-like_dom_sf"/>
</dbReference>
<dbReference type="GO" id="GO:0016747">
    <property type="term" value="F:acyltransferase activity, transferring groups other than amino-acyl groups"/>
    <property type="evidence" value="ECO:0007669"/>
    <property type="project" value="TreeGrafter"/>
</dbReference>
<reference evidence="2 3" key="1">
    <citation type="journal article" date="2023" name="Hortic Res">
        <title>Pangenome of water caltrop reveals structural variations and asymmetric subgenome divergence after allopolyploidization.</title>
        <authorList>
            <person name="Zhang X."/>
            <person name="Chen Y."/>
            <person name="Wang L."/>
            <person name="Yuan Y."/>
            <person name="Fang M."/>
            <person name="Shi L."/>
            <person name="Lu R."/>
            <person name="Comes H.P."/>
            <person name="Ma Y."/>
            <person name="Chen Y."/>
            <person name="Huang G."/>
            <person name="Zhou Y."/>
            <person name="Zheng Z."/>
            <person name="Qiu Y."/>
        </authorList>
    </citation>
    <scope>NUCLEOTIDE SEQUENCE [LARGE SCALE GENOMIC DNA]</scope>
    <source>
        <tissue evidence="2">Roots</tissue>
    </source>
</reference>
<comment type="similarity">
    <text evidence="1">Belongs to the plant acyltransferase family.</text>
</comment>
<organism evidence="2 3">
    <name type="scientific">Trapa incisa</name>
    <dbReference type="NCBI Taxonomy" id="236973"/>
    <lineage>
        <taxon>Eukaryota</taxon>
        <taxon>Viridiplantae</taxon>
        <taxon>Streptophyta</taxon>
        <taxon>Embryophyta</taxon>
        <taxon>Tracheophyta</taxon>
        <taxon>Spermatophyta</taxon>
        <taxon>Magnoliopsida</taxon>
        <taxon>eudicotyledons</taxon>
        <taxon>Gunneridae</taxon>
        <taxon>Pentapetalae</taxon>
        <taxon>rosids</taxon>
        <taxon>malvids</taxon>
        <taxon>Myrtales</taxon>
        <taxon>Lythraceae</taxon>
        <taxon>Trapa</taxon>
    </lineage>
</organism>
<dbReference type="Gene3D" id="3.30.559.10">
    <property type="entry name" value="Chloramphenicol acetyltransferase-like domain"/>
    <property type="match status" value="1"/>
</dbReference>
<evidence type="ECO:0000313" key="2">
    <source>
        <dbReference type="EMBL" id="KAK4761606.1"/>
    </source>
</evidence>
<sequence length="355" mass="38972">MAVLPKPRIEAIQTVTTFKMTDPRVTQTVELGPASSFGACFNTVLYFKRGDEGSDFSGWDTAGWIKDSLGKAFVDEPLLCGRLRRTQEGSKDSLEIVSNDSGCRLVEARIGISIEEFMGSEGREEAEAGLVYWKDIDQENPQYCPLFYVQVTNFQCGGYSIGISCSLLLADPPFITTFLKRWATIHSNLVSKITPTVKKPIFYLHKVSTTNPLSPSALSPSPSPCRKLARTAIFKADGAVNSNPNWLALRCVEDAEKAVEAELGPRFPLLVREKSGQVKVITIAKDDGSVRAHPGPGDHPCRMRWESFGADQIAFREGKLPTTVSQWIGTLEGFVMVSPCGGEDDEHRACVFATI</sequence>
<dbReference type="PANTHER" id="PTHR31642">
    <property type="entry name" value="TRICHOTHECENE 3-O-ACETYLTRANSFERASE"/>
    <property type="match status" value="1"/>
</dbReference>
<dbReference type="PANTHER" id="PTHR31642:SF299">
    <property type="entry name" value="OS02G0653400 PROTEIN"/>
    <property type="match status" value="1"/>
</dbReference>
<accession>A0AAN7K7L2</accession>
<dbReference type="Pfam" id="PF02458">
    <property type="entry name" value="Transferase"/>
    <property type="match status" value="1"/>
</dbReference>
<gene>
    <name evidence="2" type="ORF">SAY87_029490</name>
</gene>
<proteinExistence type="inferred from homology"/>
<comment type="caution">
    <text evidence="2">The sequence shown here is derived from an EMBL/GenBank/DDBJ whole genome shotgun (WGS) entry which is preliminary data.</text>
</comment>
<evidence type="ECO:0000313" key="3">
    <source>
        <dbReference type="Proteomes" id="UP001345219"/>
    </source>
</evidence>
<protein>
    <submittedName>
        <fullName evidence="2">Uncharacterized protein</fullName>
    </submittedName>
</protein>
<evidence type="ECO:0000256" key="1">
    <source>
        <dbReference type="ARBA" id="ARBA00009861"/>
    </source>
</evidence>
<keyword evidence="3" id="KW-1185">Reference proteome</keyword>
<dbReference type="EMBL" id="JAXIOK010000009">
    <property type="protein sequence ID" value="KAK4761606.1"/>
    <property type="molecule type" value="Genomic_DNA"/>
</dbReference>
<dbReference type="AlphaFoldDB" id="A0AAN7K7L2"/>
<dbReference type="InterPro" id="IPR050317">
    <property type="entry name" value="Plant_Fungal_Acyltransferase"/>
</dbReference>